<evidence type="ECO:0000313" key="2">
    <source>
        <dbReference type="Proteomes" id="UP000053766"/>
    </source>
</evidence>
<dbReference type="Proteomes" id="UP000053766">
    <property type="component" value="Unassembled WGS sequence"/>
</dbReference>
<dbReference type="STRING" id="29172.A0A0D8XVF4"/>
<protein>
    <submittedName>
        <fullName evidence="1">Uncharacterized protein</fullName>
    </submittedName>
</protein>
<accession>A0A0D8XVF4</accession>
<evidence type="ECO:0000313" key="1">
    <source>
        <dbReference type="EMBL" id="KJH48623.1"/>
    </source>
</evidence>
<reference evidence="1 2" key="1">
    <citation type="submission" date="2013-11" db="EMBL/GenBank/DDBJ databases">
        <title>Draft genome of the bovine lungworm Dictyocaulus viviparus.</title>
        <authorList>
            <person name="Mitreva M."/>
        </authorList>
    </citation>
    <scope>NUCLEOTIDE SEQUENCE [LARGE SCALE GENOMIC DNA]</scope>
    <source>
        <strain evidence="1 2">HannoverDv2000</strain>
    </source>
</reference>
<dbReference type="AlphaFoldDB" id="A0A0D8XVF4"/>
<keyword evidence="2" id="KW-1185">Reference proteome</keyword>
<proteinExistence type="predicted"/>
<sequence>MRTQTHALIFFSEESGVRRRARTVDPSSRENMPYSTSSFYATSPVTSHTVRRTPATSDRSANFAYDRGGVVQGSVKGFVNQWPPASNATGANVMKDDWVREILKDNEDELVTTMCRRIVERKIEDKWRWLDEHGRVLDEKNQKTWKVGYSELERVQVSSEKKWSFNFHGELDTVLRDGPGEAKHWSRTVECLPTGEYRNRNYNYRIENTIEI</sequence>
<reference evidence="2" key="2">
    <citation type="journal article" date="2016" name="Sci. Rep.">
        <title>Dictyocaulus viviparus genome, variome and transcriptome elucidate lungworm biology and support future intervention.</title>
        <authorList>
            <person name="McNulty S.N."/>
            <person name="Strube C."/>
            <person name="Rosa B.A."/>
            <person name="Martin J.C."/>
            <person name="Tyagi R."/>
            <person name="Choi Y.J."/>
            <person name="Wang Q."/>
            <person name="Hallsworth Pepin K."/>
            <person name="Zhang X."/>
            <person name="Ozersky P."/>
            <person name="Wilson R.K."/>
            <person name="Sternberg P.W."/>
            <person name="Gasser R.B."/>
            <person name="Mitreva M."/>
        </authorList>
    </citation>
    <scope>NUCLEOTIDE SEQUENCE [LARGE SCALE GENOMIC DNA]</scope>
    <source>
        <strain evidence="2">HannoverDv2000</strain>
    </source>
</reference>
<dbReference type="EMBL" id="KN716261">
    <property type="protein sequence ID" value="KJH48623.1"/>
    <property type="molecule type" value="Genomic_DNA"/>
</dbReference>
<organism evidence="1 2">
    <name type="scientific">Dictyocaulus viviparus</name>
    <name type="common">Bovine lungworm</name>
    <dbReference type="NCBI Taxonomy" id="29172"/>
    <lineage>
        <taxon>Eukaryota</taxon>
        <taxon>Metazoa</taxon>
        <taxon>Ecdysozoa</taxon>
        <taxon>Nematoda</taxon>
        <taxon>Chromadorea</taxon>
        <taxon>Rhabditida</taxon>
        <taxon>Rhabditina</taxon>
        <taxon>Rhabditomorpha</taxon>
        <taxon>Strongyloidea</taxon>
        <taxon>Metastrongylidae</taxon>
        <taxon>Dictyocaulus</taxon>
    </lineage>
</organism>
<gene>
    <name evidence="1" type="ORF">DICVIV_05251</name>
</gene>
<dbReference type="OrthoDB" id="5863642at2759"/>
<name>A0A0D8XVF4_DICVI</name>